<sequence length="160" mass="18430">MRETNPHRNIVLGPVFWNSRDDLNHLKLRQDDRPPDRHLSRLRPVSFHHQGTRRAGPEVEKLSGIRWTGSAAEVAQINTDFDKVAAWSRARNRPILLGEYGAYNMHGKLEDRAAWTKAVSKASDDRGFARAYWFWDGGFGVWDEQKRQWVAPIKDALVGQ</sequence>
<dbReference type="HOGENOM" id="CLU_1648668_0_0_5"/>
<comment type="similarity">
    <text evidence="3">Belongs to the glycosyl hydrolase 5 (cellulase A) family.</text>
</comment>
<dbReference type="InterPro" id="IPR001547">
    <property type="entry name" value="Glyco_hydro_5"/>
</dbReference>
<dbReference type="Proteomes" id="UP000006512">
    <property type="component" value="Unassembled WGS sequence"/>
</dbReference>
<keyword evidence="6" id="KW-1185">Reference proteome</keyword>
<organism evidence="5 6">
    <name type="scientific">Asticcacaulis biprosthecium C19</name>
    <dbReference type="NCBI Taxonomy" id="715226"/>
    <lineage>
        <taxon>Bacteria</taxon>
        <taxon>Pseudomonadati</taxon>
        <taxon>Pseudomonadota</taxon>
        <taxon>Alphaproteobacteria</taxon>
        <taxon>Caulobacterales</taxon>
        <taxon>Caulobacteraceae</taxon>
        <taxon>Asticcacaulis</taxon>
    </lineage>
</organism>
<dbReference type="InterPro" id="IPR017853">
    <property type="entry name" value="GH"/>
</dbReference>
<feature type="domain" description="Glycoside hydrolase family 5" evidence="4">
    <location>
        <begin position="2"/>
        <end position="136"/>
    </location>
</feature>
<name>F4QS69_9CAUL</name>
<dbReference type="eggNOG" id="COG2730">
    <property type="taxonomic scope" value="Bacteria"/>
</dbReference>
<evidence type="ECO:0000313" key="6">
    <source>
        <dbReference type="Proteomes" id="UP000006512"/>
    </source>
</evidence>
<dbReference type="EMBL" id="GL883080">
    <property type="protein sequence ID" value="EGF89589.1"/>
    <property type="molecule type" value="Genomic_DNA"/>
</dbReference>
<dbReference type="AlphaFoldDB" id="F4QS69"/>
<dbReference type="Pfam" id="PF00150">
    <property type="entry name" value="Cellulase"/>
    <property type="match status" value="1"/>
</dbReference>
<keyword evidence="1 3" id="KW-0378">Hydrolase</keyword>
<gene>
    <name evidence="5" type="ORF">ABI_40060</name>
</gene>
<dbReference type="Gene3D" id="3.20.20.80">
    <property type="entry name" value="Glycosidases"/>
    <property type="match status" value="1"/>
</dbReference>
<dbReference type="SUPFAM" id="SSF51445">
    <property type="entry name" value="(Trans)glycosidases"/>
    <property type="match status" value="1"/>
</dbReference>
<evidence type="ECO:0000256" key="2">
    <source>
        <dbReference type="ARBA" id="ARBA00023295"/>
    </source>
</evidence>
<protein>
    <submittedName>
        <fullName evidence="5">Endoglucanase H</fullName>
    </submittedName>
</protein>
<dbReference type="GO" id="GO:0000272">
    <property type="term" value="P:polysaccharide catabolic process"/>
    <property type="evidence" value="ECO:0007669"/>
    <property type="project" value="InterPro"/>
</dbReference>
<evidence type="ECO:0000256" key="3">
    <source>
        <dbReference type="RuleBase" id="RU361153"/>
    </source>
</evidence>
<evidence type="ECO:0000256" key="1">
    <source>
        <dbReference type="ARBA" id="ARBA00022801"/>
    </source>
</evidence>
<dbReference type="STRING" id="715226.ABI_40060"/>
<reference evidence="6" key="1">
    <citation type="submission" date="2011-03" db="EMBL/GenBank/DDBJ databases">
        <title>Draft genome sequence of Brevundimonas diminuta.</title>
        <authorList>
            <person name="Brown P.J.B."/>
            <person name="Buechlein A."/>
            <person name="Hemmerich C."/>
            <person name="Brun Y.V."/>
        </authorList>
    </citation>
    <scope>NUCLEOTIDE SEQUENCE [LARGE SCALE GENOMIC DNA]</scope>
    <source>
        <strain evidence="6">C19</strain>
    </source>
</reference>
<accession>F4QS69</accession>
<proteinExistence type="inferred from homology"/>
<evidence type="ECO:0000259" key="4">
    <source>
        <dbReference type="Pfam" id="PF00150"/>
    </source>
</evidence>
<keyword evidence="2 3" id="KW-0326">Glycosidase</keyword>
<dbReference type="GO" id="GO:0004553">
    <property type="term" value="F:hydrolase activity, hydrolyzing O-glycosyl compounds"/>
    <property type="evidence" value="ECO:0007669"/>
    <property type="project" value="InterPro"/>
</dbReference>
<evidence type="ECO:0000313" key="5">
    <source>
        <dbReference type="EMBL" id="EGF89589.1"/>
    </source>
</evidence>